<dbReference type="PANTHER" id="PTHR30004:SF3">
    <property type="entry name" value="4-HYDROXYTHREONINE-4-PHOSPHATE DEHYDROGENASE 2-RELATED"/>
    <property type="match status" value="1"/>
</dbReference>
<reference evidence="5" key="1">
    <citation type="submission" date="2018-09" db="EMBL/GenBank/DDBJ databases">
        <title>Acidovorax cavernicola nov. sp. isolated from Gruta de las Maravillas (Aracena, Spain).</title>
        <authorList>
            <person name="Jurado V."/>
            <person name="Gutierrez-Patricio S."/>
            <person name="Gonzalez-Pimentel J.L."/>
            <person name="Miller A.Z."/>
            <person name="Laiz L."/>
            <person name="Saiz-Jimenez C."/>
        </authorList>
    </citation>
    <scope>NUCLEOTIDE SEQUENCE [LARGE SCALE GENOMIC DNA]</scope>
    <source>
        <strain evidence="5">1011MAR3C25</strain>
    </source>
</reference>
<dbReference type="Proteomes" id="UP000284202">
    <property type="component" value="Unassembled WGS sequence"/>
</dbReference>
<proteinExistence type="predicted"/>
<accession>A0A418SUM0</accession>
<dbReference type="Gene3D" id="3.40.718.10">
    <property type="entry name" value="Isopropylmalate Dehydrogenase"/>
    <property type="match status" value="1"/>
</dbReference>
<evidence type="ECO:0000256" key="3">
    <source>
        <dbReference type="ARBA" id="ARBA00023027"/>
    </source>
</evidence>
<name>A0A418SUM0_9RHOB</name>
<dbReference type="GO" id="GO:0046872">
    <property type="term" value="F:metal ion binding"/>
    <property type="evidence" value="ECO:0007669"/>
    <property type="project" value="UniProtKB-KW"/>
</dbReference>
<gene>
    <name evidence="4" type="ORF">D3P04_12555</name>
</gene>
<keyword evidence="1" id="KW-0479">Metal-binding</keyword>
<dbReference type="GO" id="GO:0051287">
    <property type="term" value="F:NAD binding"/>
    <property type="evidence" value="ECO:0007669"/>
    <property type="project" value="InterPro"/>
</dbReference>
<protein>
    <submittedName>
        <fullName evidence="4">4-hydroxythreonine-4-phosphate dehydrogenase</fullName>
    </submittedName>
</protein>
<dbReference type="EMBL" id="QZCG01000008">
    <property type="protein sequence ID" value="RJE84617.1"/>
    <property type="molecule type" value="Genomic_DNA"/>
</dbReference>
<evidence type="ECO:0000256" key="2">
    <source>
        <dbReference type="ARBA" id="ARBA00023002"/>
    </source>
</evidence>
<keyword evidence="2" id="KW-0560">Oxidoreductase</keyword>
<comment type="caution">
    <text evidence="4">The sequence shown here is derived from an EMBL/GenBank/DDBJ whole genome shotgun (WGS) entry which is preliminary data.</text>
</comment>
<dbReference type="SUPFAM" id="SSF53659">
    <property type="entry name" value="Isocitrate/Isopropylmalate dehydrogenase-like"/>
    <property type="match status" value="1"/>
</dbReference>
<evidence type="ECO:0000313" key="4">
    <source>
        <dbReference type="EMBL" id="RJE84617.1"/>
    </source>
</evidence>
<dbReference type="InterPro" id="IPR005255">
    <property type="entry name" value="PdxA_fam"/>
</dbReference>
<evidence type="ECO:0000256" key="1">
    <source>
        <dbReference type="ARBA" id="ARBA00022723"/>
    </source>
</evidence>
<keyword evidence="5" id="KW-1185">Reference proteome</keyword>
<dbReference type="RefSeq" id="WP_119749658.1">
    <property type="nucleotide sequence ID" value="NZ_QZCG01000008.1"/>
</dbReference>
<dbReference type="Pfam" id="PF04166">
    <property type="entry name" value="PdxA"/>
    <property type="match status" value="1"/>
</dbReference>
<keyword evidence="3" id="KW-0520">NAD</keyword>
<dbReference type="AlphaFoldDB" id="A0A418SUM0"/>
<dbReference type="PANTHER" id="PTHR30004">
    <property type="entry name" value="4-HYDROXYTHREONINE-4-PHOSPHATE DEHYDROGENASE"/>
    <property type="match status" value="1"/>
</dbReference>
<organism evidence="4 5">
    <name type="scientific">Paracoccus onubensis</name>
    <dbReference type="NCBI Taxonomy" id="1675788"/>
    <lineage>
        <taxon>Bacteria</taxon>
        <taxon>Pseudomonadati</taxon>
        <taxon>Pseudomonadota</taxon>
        <taxon>Alphaproteobacteria</taxon>
        <taxon>Rhodobacterales</taxon>
        <taxon>Paracoccaceae</taxon>
        <taxon>Paracoccus</taxon>
    </lineage>
</organism>
<dbReference type="GO" id="GO:0016491">
    <property type="term" value="F:oxidoreductase activity"/>
    <property type="evidence" value="ECO:0007669"/>
    <property type="project" value="UniProtKB-KW"/>
</dbReference>
<sequence>MNHNIDQNRPIIALTSGDCTGIGPEITAKLLANPALREVARFLVIGDRRVIEQGMKQAGTSFPVAFCATPADADWTSDAVQMIDLGNTDPGKLPIGAISAESGFRTGETLARAIEFAKTGQVDAISFAPLNKRAMFDGGWKFPDEHKMFAKLLGHRGYFSEMNVLHGQWMSRVTSHVSLREALEQINETSIADAITLAHETMQRAGIGSPRIAVAALNPHAGENGLFGREEIDLIGPVVQKMAAAGYDCKGPFPADTIYLKAFAGDYDSVVAMYHDQGQIATKLRGFNQGVTVTAGLDVVFTTPAHGTAYDIVGTGTASPEAFETAIRLAAQLVVSKPAQAAISV</sequence>
<dbReference type="OrthoDB" id="9801783at2"/>
<evidence type="ECO:0000313" key="5">
    <source>
        <dbReference type="Proteomes" id="UP000284202"/>
    </source>
</evidence>